<dbReference type="Pfam" id="PF02608">
    <property type="entry name" value="Bmp"/>
    <property type="match status" value="1"/>
</dbReference>
<dbReference type="Proteomes" id="UP001576776">
    <property type="component" value="Unassembled WGS sequence"/>
</dbReference>
<evidence type="ECO:0000313" key="9">
    <source>
        <dbReference type="Proteomes" id="UP001576776"/>
    </source>
</evidence>
<keyword evidence="9" id="KW-1185">Reference proteome</keyword>
<dbReference type="EMBL" id="JBHFNS010000077">
    <property type="protein sequence ID" value="MFB2937733.1"/>
    <property type="molecule type" value="Genomic_DNA"/>
</dbReference>
<evidence type="ECO:0000256" key="4">
    <source>
        <dbReference type="ARBA" id="ARBA00022729"/>
    </source>
</evidence>
<keyword evidence="3" id="KW-1003">Cell membrane</keyword>
<evidence type="ECO:0000256" key="3">
    <source>
        <dbReference type="ARBA" id="ARBA00022475"/>
    </source>
</evidence>
<comment type="subcellular location">
    <subcellularLocation>
        <location evidence="1">Cell membrane</location>
        <topology evidence="1">Lipid-anchor</topology>
    </subcellularLocation>
</comment>
<dbReference type="SUPFAM" id="SSF53822">
    <property type="entry name" value="Periplasmic binding protein-like I"/>
    <property type="match status" value="1"/>
</dbReference>
<comment type="similarity">
    <text evidence="2">Belongs to the BMP lipoprotein family.</text>
</comment>
<dbReference type="InterPro" id="IPR003760">
    <property type="entry name" value="PnrA-like"/>
</dbReference>
<organism evidence="8 9">
    <name type="scientific">Floridaenema fluviatile BLCC-F154</name>
    <dbReference type="NCBI Taxonomy" id="3153640"/>
    <lineage>
        <taxon>Bacteria</taxon>
        <taxon>Bacillati</taxon>
        <taxon>Cyanobacteriota</taxon>
        <taxon>Cyanophyceae</taxon>
        <taxon>Oscillatoriophycideae</taxon>
        <taxon>Aerosakkonematales</taxon>
        <taxon>Aerosakkonemataceae</taxon>
        <taxon>Floridanema</taxon>
        <taxon>Floridanema fluviatile</taxon>
    </lineage>
</organism>
<dbReference type="InterPro" id="IPR028082">
    <property type="entry name" value="Peripla_BP_I"/>
</dbReference>
<dbReference type="PANTHER" id="PTHR34296">
    <property type="entry name" value="TRANSCRIPTIONAL ACTIVATOR PROTEIN MED"/>
    <property type="match status" value="1"/>
</dbReference>
<protein>
    <submittedName>
        <fullName evidence="8">BMP family protein</fullName>
    </submittedName>
</protein>
<name>A0ABV4YGU5_9CYAN</name>
<reference evidence="8 9" key="1">
    <citation type="submission" date="2024-09" db="EMBL/GenBank/DDBJ databases">
        <title>Floridaenema gen nov. (Aerosakkonemataceae, Aerosakkonematales ord. nov., Cyanobacteria) from benthic tropical and subtropical fresh waters, with the description of four new species.</title>
        <authorList>
            <person name="Moretto J.A."/>
            <person name="Berthold D.E."/>
            <person name="Lefler F.W."/>
            <person name="Huang I.-S."/>
            <person name="Laughinghouse H. IV."/>
        </authorList>
    </citation>
    <scope>NUCLEOTIDE SEQUENCE [LARGE SCALE GENOMIC DNA]</scope>
    <source>
        <strain evidence="8 9">BLCC-F154</strain>
    </source>
</reference>
<evidence type="ECO:0000256" key="1">
    <source>
        <dbReference type="ARBA" id="ARBA00004193"/>
    </source>
</evidence>
<evidence type="ECO:0000256" key="5">
    <source>
        <dbReference type="ARBA" id="ARBA00023136"/>
    </source>
</evidence>
<dbReference type="Gene3D" id="3.40.50.2300">
    <property type="match status" value="2"/>
</dbReference>
<accession>A0ABV4YGU5</accession>
<dbReference type="RefSeq" id="WP_413259212.1">
    <property type="nucleotide sequence ID" value="NZ_JBHFNS010000077.1"/>
</dbReference>
<dbReference type="InterPro" id="IPR050957">
    <property type="entry name" value="BMP_lipoprotein"/>
</dbReference>
<sequence length="389" mass="42217">MYIRIRSDLTERINSITNPVFKFGESGDRNMSQKLPRRQFIYYASAALGTSLLLKACGNSSNSPTPNVGNTTNNSTAVTNGKNFKIAMVLPGITTDKAWNQAGFQGLDTAKNQLGVETAFVEKVAQADQTEALSDFARRGYNVIFAHGGQFDAAIQQVAPQFPKTFFVGVNGAVQGANMASLRIDHLQTSYICGIIGANMTKSNKLAYLSAQSFQATDEELRGFELGAKSVKPNIQITPSYTGDWNDAAKAKEASLALISSGVDVIYQWLDNASPAVLQTAEEKGVFAFGNTTDQLNLAPKAVLTSAVKRIDLAIAYLADLAVKNNLKGEVYTIGLERPEILYIGKFSDMVPQELQQKALQTKEAILAKKIMFEPCQENGKSTRCVKQA</sequence>
<evidence type="ECO:0000256" key="6">
    <source>
        <dbReference type="ARBA" id="ARBA00023288"/>
    </source>
</evidence>
<evidence type="ECO:0000256" key="2">
    <source>
        <dbReference type="ARBA" id="ARBA00008610"/>
    </source>
</evidence>
<feature type="domain" description="ABC transporter substrate-binding protein PnrA-like" evidence="7">
    <location>
        <begin position="85"/>
        <end position="371"/>
    </location>
</feature>
<keyword evidence="6" id="KW-0449">Lipoprotein</keyword>
<dbReference type="CDD" id="cd06304">
    <property type="entry name" value="PBP1_BmpA_Med_PnrA-like"/>
    <property type="match status" value="1"/>
</dbReference>
<gene>
    <name evidence="8" type="ORF">ACE1B6_20995</name>
</gene>
<evidence type="ECO:0000313" key="8">
    <source>
        <dbReference type="EMBL" id="MFB2937733.1"/>
    </source>
</evidence>
<keyword evidence="5" id="KW-0472">Membrane</keyword>
<evidence type="ECO:0000259" key="7">
    <source>
        <dbReference type="Pfam" id="PF02608"/>
    </source>
</evidence>
<keyword evidence="4" id="KW-0732">Signal</keyword>
<proteinExistence type="inferred from homology"/>
<dbReference type="PANTHER" id="PTHR34296:SF2">
    <property type="entry name" value="ABC TRANSPORTER GUANOSINE-BINDING PROTEIN NUPN"/>
    <property type="match status" value="1"/>
</dbReference>
<comment type="caution">
    <text evidence="8">The sequence shown here is derived from an EMBL/GenBank/DDBJ whole genome shotgun (WGS) entry which is preliminary data.</text>
</comment>